<evidence type="ECO:0000313" key="4">
    <source>
        <dbReference type="Proteomes" id="UP001596072"/>
    </source>
</evidence>
<dbReference type="Proteomes" id="UP001596072">
    <property type="component" value="Unassembled WGS sequence"/>
</dbReference>
<dbReference type="EMBL" id="JBHSNS010000013">
    <property type="protein sequence ID" value="MFC5731245.1"/>
    <property type="molecule type" value="Genomic_DNA"/>
</dbReference>
<reference evidence="4" key="1">
    <citation type="journal article" date="2019" name="Int. J. Syst. Evol. Microbiol.">
        <title>The Global Catalogue of Microorganisms (GCM) 10K type strain sequencing project: providing services to taxonomists for standard genome sequencing and annotation.</title>
        <authorList>
            <consortium name="The Broad Institute Genomics Platform"/>
            <consortium name="The Broad Institute Genome Sequencing Center for Infectious Disease"/>
            <person name="Wu L."/>
            <person name="Ma J."/>
        </authorList>
    </citation>
    <scope>NUCLEOTIDE SEQUENCE [LARGE SCALE GENOMIC DNA]</scope>
    <source>
        <strain evidence="4">YIM 94188</strain>
    </source>
</reference>
<name>A0ABW0ZRP2_9ACTN</name>
<evidence type="ECO:0000256" key="2">
    <source>
        <dbReference type="SAM" id="Phobius"/>
    </source>
</evidence>
<protein>
    <submittedName>
        <fullName evidence="3">Uncharacterized protein</fullName>
    </submittedName>
</protein>
<evidence type="ECO:0000256" key="1">
    <source>
        <dbReference type="SAM" id="MobiDB-lite"/>
    </source>
</evidence>
<feature type="compositionally biased region" description="Basic and acidic residues" evidence="1">
    <location>
        <begin position="122"/>
        <end position="131"/>
    </location>
</feature>
<dbReference type="RefSeq" id="WP_136435301.1">
    <property type="nucleotide sequence ID" value="NZ_JBHSNS010000013.1"/>
</dbReference>
<feature type="region of interest" description="Disordered" evidence="1">
    <location>
        <begin position="108"/>
        <end position="173"/>
    </location>
</feature>
<keyword evidence="2" id="KW-0472">Membrane</keyword>
<accession>A0ABW0ZRP2</accession>
<sequence length="270" mass="28088">MTDSPEHDPPLTPSQEAAVRRALAEAGGPEPLPDDVADRLDKVIAGLAAERAGSATVVAESMHPESRGVIVPLDPAARRRRARVRVLLAGAAAVVAVAAGAGILRDSDTADMSTAGDSGLARSDDAAEKGETLNGSRGEAAEEPTAATPEDQRGAEGPEGYEGTAPERLLTDEPLRKVRANRLRADLVAIQHASLPHPATADYSRTTLTAPASFMCEDADYGRGYLVGVEYDARPALVAFRKPVGSTQVAEVLVCGTGDVLHSTTLRALD</sequence>
<comment type="caution">
    <text evidence="3">The sequence shown here is derived from an EMBL/GenBank/DDBJ whole genome shotgun (WGS) entry which is preliminary data.</text>
</comment>
<keyword evidence="2" id="KW-1133">Transmembrane helix</keyword>
<proteinExistence type="predicted"/>
<evidence type="ECO:0000313" key="3">
    <source>
        <dbReference type="EMBL" id="MFC5731245.1"/>
    </source>
</evidence>
<keyword evidence="2" id="KW-0812">Transmembrane</keyword>
<keyword evidence="4" id="KW-1185">Reference proteome</keyword>
<feature type="transmembrane region" description="Helical" evidence="2">
    <location>
        <begin position="86"/>
        <end position="104"/>
    </location>
</feature>
<gene>
    <name evidence="3" type="ORF">ACFPQB_20210</name>
</gene>
<organism evidence="3 4">
    <name type="scientific">Nocardioides vastitatis</name>
    <dbReference type="NCBI Taxonomy" id="2568655"/>
    <lineage>
        <taxon>Bacteria</taxon>
        <taxon>Bacillati</taxon>
        <taxon>Actinomycetota</taxon>
        <taxon>Actinomycetes</taxon>
        <taxon>Propionibacteriales</taxon>
        <taxon>Nocardioidaceae</taxon>
        <taxon>Nocardioides</taxon>
    </lineage>
</organism>